<name>A0ABU0DXR7_9FIRM</name>
<protein>
    <submittedName>
        <fullName evidence="1">Uncharacterized protein</fullName>
    </submittedName>
</protein>
<gene>
    <name evidence="1" type="ORF">J2S15_000163</name>
</gene>
<sequence length="55" mass="6671">MNLDEMKRFILNNKELVAWGNDLTEERVFKMNGKEVAETYEYMNQILEKKNMNKK</sequence>
<dbReference type="EMBL" id="JAUSUR010000001">
    <property type="protein sequence ID" value="MDQ0359432.1"/>
    <property type="molecule type" value="Genomic_DNA"/>
</dbReference>
<proteinExistence type="predicted"/>
<dbReference type="Proteomes" id="UP001230220">
    <property type="component" value="Unassembled WGS sequence"/>
</dbReference>
<keyword evidence="2" id="KW-1185">Reference proteome</keyword>
<evidence type="ECO:0000313" key="2">
    <source>
        <dbReference type="Proteomes" id="UP001230220"/>
    </source>
</evidence>
<organism evidence="1 2">
    <name type="scientific">Breznakia pachnodae</name>
    <dbReference type="NCBI Taxonomy" id="265178"/>
    <lineage>
        <taxon>Bacteria</taxon>
        <taxon>Bacillati</taxon>
        <taxon>Bacillota</taxon>
        <taxon>Erysipelotrichia</taxon>
        <taxon>Erysipelotrichales</taxon>
        <taxon>Erysipelotrichaceae</taxon>
        <taxon>Breznakia</taxon>
    </lineage>
</organism>
<comment type="caution">
    <text evidence="1">The sequence shown here is derived from an EMBL/GenBank/DDBJ whole genome shotgun (WGS) entry which is preliminary data.</text>
</comment>
<accession>A0ABU0DXR7</accession>
<evidence type="ECO:0000313" key="1">
    <source>
        <dbReference type="EMBL" id="MDQ0359432.1"/>
    </source>
</evidence>
<reference evidence="1 2" key="1">
    <citation type="submission" date="2023-07" db="EMBL/GenBank/DDBJ databases">
        <title>Genomic Encyclopedia of Type Strains, Phase IV (KMG-IV): sequencing the most valuable type-strain genomes for metagenomic binning, comparative biology and taxonomic classification.</title>
        <authorList>
            <person name="Goeker M."/>
        </authorList>
    </citation>
    <scope>NUCLEOTIDE SEQUENCE [LARGE SCALE GENOMIC DNA]</scope>
    <source>
        <strain evidence="1 2">DSM 16784</strain>
    </source>
</reference>
<dbReference type="RefSeq" id="WP_307404535.1">
    <property type="nucleotide sequence ID" value="NZ_JAUSUR010000001.1"/>
</dbReference>